<dbReference type="SUPFAM" id="SSF56672">
    <property type="entry name" value="DNA/RNA polymerases"/>
    <property type="match status" value="1"/>
</dbReference>
<dbReference type="PANTHER" id="PTHR33116:SF80">
    <property type="entry name" value="REVERSE TRANSCRIPTASE ZINC-BINDING DOMAIN-CONTAINING PROTEIN"/>
    <property type="match status" value="1"/>
</dbReference>
<keyword evidence="2" id="KW-0472">Membrane</keyword>
<evidence type="ECO:0000259" key="3">
    <source>
        <dbReference type="PROSITE" id="PS51471"/>
    </source>
</evidence>
<dbReference type="PANTHER" id="PTHR33116">
    <property type="entry name" value="REVERSE TRANSCRIPTASE ZINC-BINDING DOMAIN-CONTAINING PROTEIN-RELATED-RELATED"/>
    <property type="match status" value="1"/>
</dbReference>
<feature type="domain" description="Fe2OG dioxygenase" evidence="3">
    <location>
        <begin position="183"/>
        <end position="283"/>
    </location>
</feature>
<dbReference type="Gene3D" id="2.60.120.330">
    <property type="entry name" value="B-lactam Antibiotic, Isopenicillin N Synthase, Chain"/>
    <property type="match status" value="1"/>
</dbReference>
<dbReference type="Pfam" id="PF13966">
    <property type="entry name" value="zf-RVT"/>
    <property type="match status" value="1"/>
</dbReference>
<name>A0A7J0ESW1_9ERIC</name>
<dbReference type="FunFam" id="2.60.120.330:FF:000154">
    <property type="entry name" value="Uncharacterized protein"/>
    <property type="match status" value="1"/>
</dbReference>
<keyword evidence="5" id="KW-1185">Reference proteome</keyword>
<evidence type="ECO:0000256" key="2">
    <source>
        <dbReference type="SAM" id="Phobius"/>
    </source>
</evidence>
<dbReference type="InterPro" id="IPR026960">
    <property type="entry name" value="RVT-Znf"/>
</dbReference>
<dbReference type="EMBL" id="BJWL01000006">
    <property type="protein sequence ID" value="GFY89432.1"/>
    <property type="molecule type" value="Genomic_DNA"/>
</dbReference>
<comment type="caution">
    <text evidence="4">The sequence shown here is derived from an EMBL/GenBank/DDBJ whole genome shotgun (WGS) entry which is preliminary data.</text>
</comment>
<dbReference type="InterPro" id="IPR036691">
    <property type="entry name" value="Endo/exonu/phosph_ase_sf"/>
</dbReference>
<reference evidence="4 5" key="1">
    <citation type="submission" date="2019-07" db="EMBL/GenBank/DDBJ databases">
        <title>De Novo Assembly of kiwifruit Actinidia rufa.</title>
        <authorList>
            <person name="Sugita-Konishi S."/>
            <person name="Sato K."/>
            <person name="Mori E."/>
            <person name="Abe Y."/>
            <person name="Kisaki G."/>
            <person name="Hamano K."/>
            <person name="Suezawa K."/>
            <person name="Otani M."/>
            <person name="Fukuda T."/>
            <person name="Manabe T."/>
            <person name="Gomi K."/>
            <person name="Tabuchi M."/>
            <person name="Akimitsu K."/>
            <person name="Kataoka I."/>
        </authorList>
    </citation>
    <scope>NUCLEOTIDE SEQUENCE [LARGE SCALE GENOMIC DNA]</scope>
    <source>
        <strain evidence="5">cv. Fuchu</strain>
    </source>
</reference>
<dbReference type="InterPro" id="IPR043502">
    <property type="entry name" value="DNA/RNA_pol_sf"/>
</dbReference>
<dbReference type="SUPFAM" id="SSF56219">
    <property type="entry name" value="DNase I-like"/>
    <property type="match status" value="1"/>
</dbReference>
<feature type="transmembrane region" description="Helical" evidence="2">
    <location>
        <begin position="1818"/>
        <end position="1841"/>
    </location>
</feature>
<feature type="region of interest" description="Disordered" evidence="1">
    <location>
        <begin position="556"/>
        <end position="581"/>
    </location>
</feature>
<protein>
    <recommendedName>
        <fullName evidence="3">Fe2OG dioxygenase domain-containing protein</fullName>
    </recommendedName>
</protein>
<proteinExistence type="predicted"/>
<sequence>MAAATQGLVQTSLETNTQVTKRTTVKELVESPALTSIPSNYYTINSNEWDASDPDETLPIIDFSLLISRDPNQRSKVIQDLNKVCQDWGFFMEKMEFAEKDLWKPIKFGTGVDIKVENFFFWRDFLKVFVHPQFHFPNKPKGFRYSGEYCKRTREVARELLQGISEALGLEENYIEKAMDLESGFQLFAANLYPQCPQPELAMGIPAHTDHGLLTLLIENDIGGLQIQHNGKWFNVNPLPNSFLINTGDHLQVLSNGKYKSIRHRAIVNNKATRISLAVVHGPSLDTVVSPAPELVESESSPAAYMPMKYLPSLLDDTQKATRAMMRFGVAPLFHWSYEFSGLLDLFFADLSWIEVIHKATGYTDVFQSILNQLLKIQNLWIKVQAETQATKLSGFDSSKESGIPKAQSSGASLCALAVHTHFLGLRLLNLRRFWVCLELRFLARSLYIVLVVTNIAGVPNLDCIFGLTSLPGHIFVEDSKLVLYLINAFWKMGKEKHRSGCMELAHSLQWQLPPPNSSENGGLIAKYVTEGYSESFEDIPEVESNDMETSLVEVSEGAELEEESVSASRNLGDEDSASTQGVCQNANKIQGIDPKETAGLVEGKGRSGPTQGALRQSYASLFENNRRPSLGNQLDQIETGDGPIPIEAEEVQDTWNPWKHCLVDYFGGRFPVEIDMAKDLPQAVMLKLPDGEIIEQPIFYENLPRFCKHCKLMGHSDAGCGANKNKPKNKQVEANKTADVSNVEQLEQGTTVVATNNQTVHQIKRGKAEWVQVQTKTTNIQSGGRNAKPSINLELGNKFVALTAILDNVDEQPQAQEVGSDQILSPIKILSFQSGISAADQKKITSQIIRKAASVSIEAATVSKAPSRLETSQSFTSPCPPPSMAKGEEVEKKKESTQKTQTGRAGNQAQMVVTNSKFSVSFVYAFNTIVGRRSLWTNLDRFNETLTDPWMVLGDFNNVLNIDERSNGHPVTQYEIKDFQQCCNKWGLTDMVYSGAHLTWTNNTTWCKLDRAMINYKWISDGLRAHAYFGFPGKLSDHSPCLVSLFNNSIQGIYGSAMFRLCRKLKLLKEPLKELNKKHFSHLSTRAAAAEENLYDLQQRLHDNTADVILQDQMMKAKQTAFKLAEVERKSAWFELRLFSNRQLYLVNGKLVDYGQATELMRAVTDKEIKDSLFSIGDDKVLGPDGYSAHFFKRAWNIVGTEFCEAVKEFFSSELILKQMNHSMIALVPKSCNASKVKEFRPIACCNVSYNVISKILAGRLSVILPNLIDPAQVAFVQGRGMVENIYLVQELLFRYGWSRISPRCIMKIDLRKAFDTINWAFVKEVLMGLGFPNLFVGWIMQCISTTSYSISINGSMHGFFKGYQDDLILFSRGDVDSVQLMLNKLRTFGDCSRLKISIQKSNLFVAGISREDLESIKSVSGFTVGQASFQGVECFWLASLPIPTGIRERLIRMCRNFLWEANVLFPKSLWLHGDSICLPKMEGGLGFKNLEAWNLALLSKNLWNIQAKKDSLWIRWVHQHYLQNTSIWEYIGKKRDSAMMKQMLLIRDKIFAMEGSMQAVSNRMGQSVLEGRFRSKLAYEFFRPRREIITWPKMVWSSCIMPKHSFILWLGLKDRLLTRDKIQEFSEDKSCPLCTNLDKSVDHLFFQCNVAKQVWLCVKQWLDISRSMSTLKAASKWIFKEARGTGIQAKAKKIGLACAVYYIWKARNERIFEGSRYGHWSSDFVDVVEVFLGQLNLELRPRSLKVLPPPLSREKKSWSCFDVASRWWDLLRICYWSFMIDYVCCIPPVNLLLVLLILGCWALLLALAAGGGSDLFLLDCCCSCCWFALVLGCCPLVPISIAVDASCCRADMGMMLNGAGGFGCYLPEVALGSS</sequence>
<dbReference type="CDD" id="cd01650">
    <property type="entry name" value="RT_nLTR_like"/>
    <property type="match status" value="1"/>
</dbReference>
<evidence type="ECO:0000313" key="5">
    <source>
        <dbReference type="Proteomes" id="UP000585474"/>
    </source>
</evidence>
<dbReference type="PROSITE" id="PS51471">
    <property type="entry name" value="FE2OG_OXY"/>
    <property type="match status" value="1"/>
</dbReference>
<keyword evidence="2" id="KW-0812">Transmembrane</keyword>
<dbReference type="Gene3D" id="3.60.10.10">
    <property type="entry name" value="Endonuclease/exonuclease/phosphatase"/>
    <property type="match status" value="1"/>
</dbReference>
<dbReference type="InterPro" id="IPR005123">
    <property type="entry name" value="Oxoglu/Fe-dep_dioxygenase_dom"/>
</dbReference>
<dbReference type="SUPFAM" id="SSF51197">
    <property type="entry name" value="Clavaminate synthase-like"/>
    <property type="match status" value="1"/>
</dbReference>
<dbReference type="Pfam" id="PF00078">
    <property type="entry name" value="RVT_1"/>
    <property type="match status" value="1"/>
</dbReference>
<accession>A0A7J0ESW1</accession>
<dbReference type="Pfam" id="PF03171">
    <property type="entry name" value="2OG-FeII_Oxy"/>
    <property type="match status" value="1"/>
</dbReference>
<evidence type="ECO:0000256" key="1">
    <source>
        <dbReference type="SAM" id="MobiDB-lite"/>
    </source>
</evidence>
<feature type="compositionally biased region" description="Basic and acidic residues" evidence="1">
    <location>
        <begin position="887"/>
        <end position="898"/>
    </location>
</feature>
<evidence type="ECO:0000313" key="4">
    <source>
        <dbReference type="EMBL" id="GFY89432.1"/>
    </source>
</evidence>
<feature type="transmembrane region" description="Helical" evidence="2">
    <location>
        <begin position="1791"/>
        <end position="1811"/>
    </location>
</feature>
<keyword evidence="2" id="KW-1133">Transmembrane helix</keyword>
<gene>
    <name evidence="4" type="ORF">Acr_06g0013720</name>
</gene>
<dbReference type="InterPro" id="IPR000477">
    <property type="entry name" value="RT_dom"/>
</dbReference>
<dbReference type="OrthoDB" id="1938625at2759"/>
<dbReference type="InterPro" id="IPR044861">
    <property type="entry name" value="IPNS-like_FE2OG_OXY"/>
</dbReference>
<dbReference type="InterPro" id="IPR027443">
    <property type="entry name" value="IPNS-like_sf"/>
</dbReference>
<feature type="region of interest" description="Disordered" evidence="1">
    <location>
        <begin position="868"/>
        <end position="908"/>
    </location>
</feature>
<organism evidence="4 5">
    <name type="scientific">Actinidia rufa</name>
    <dbReference type="NCBI Taxonomy" id="165716"/>
    <lineage>
        <taxon>Eukaryota</taxon>
        <taxon>Viridiplantae</taxon>
        <taxon>Streptophyta</taxon>
        <taxon>Embryophyta</taxon>
        <taxon>Tracheophyta</taxon>
        <taxon>Spermatophyta</taxon>
        <taxon>Magnoliopsida</taxon>
        <taxon>eudicotyledons</taxon>
        <taxon>Gunneridae</taxon>
        <taxon>Pentapetalae</taxon>
        <taxon>asterids</taxon>
        <taxon>Ericales</taxon>
        <taxon>Actinidiaceae</taxon>
        <taxon>Actinidia</taxon>
    </lineage>
</organism>
<dbReference type="Proteomes" id="UP000585474">
    <property type="component" value="Unassembled WGS sequence"/>
</dbReference>